<dbReference type="SUPFAM" id="SSF47413">
    <property type="entry name" value="lambda repressor-like DNA-binding domains"/>
    <property type="match status" value="1"/>
</dbReference>
<evidence type="ECO:0000313" key="3">
    <source>
        <dbReference type="Proteomes" id="UP001551482"/>
    </source>
</evidence>
<dbReference type="InterPro" id="IPR010982">
    <property type="entry name" value="Lambda_DNA-bd_dom_sf"/>
</dbReference>
<accession>A0ABV3DK52</accession>
<comment type="caution">
    <text evidence="2">The sequence shown here is derived from an EMBL/GenBank/DDBJ whole genome shotgun (WGS) entry which is preliminary data.</text>
</comment>
<dbReference type="SMART" id="SM00530">
    <property type="entry name" value="HTH_XRE"/>
    <property type="match status" value="1"/>
</dbReference>
<dbReference type="PROSITE" id="PS50943">
    <property type="entry name" value="HTH_CROC1"/>
    <property type="match status" value="1"/>
</dbReference>
<dbReference type="RefSeq" id="WP_358356427.1">
    <property type="nucleotide sequence ID" value="NZ_JBEZFP010000056.1"/>
</dbReference>
<proteinExistence type="predicted"/>
<dbReference type="Pfam" id="PF13560">
    <property type="entry name" value="HTH_31"/>
    <property type="match status" value="1"/>
</dbReference>
<dbReference type="InterPro" id="IPR001387">
    <property type="entry name" value="Cro/C1-type_HTH"/>
</dbReference>
<reference evidence="2 3" key="1">
    <citation type="submission" date="2024-06" db="EMBL/GenBank/DDBJ databases">
        <title>The Natural Products Discovery Center: Release of the First 8490 Sequenced Strains for Exploring Actinobacteria Biosynthetic Diversity.</title>
        <authorList>
            <person name="Kalkreuter E."/>
            <person name="Kautsar S.A."/>
            <person name="Yang D."/>
            <person name="Bader C.D."/>
            <person name="Teijaro C.N."/>
            <person name="Fluegel L."/>
            <person name="Davis C.M."/>
            <person name="Simpson J.R."/>
            <person name="Lauterbach L."/>
            <person name="Steele A.D."/>
            <person name="Gui C."/>
            <person name="Meng S."/>
            <person name="Li G."/>
            <person name="Viehrig K."/>
            <person name="Ye F."/>
            <person name="Su P."/>
            <person name="Kiefer A.F."/>
            <person name="Nichols A."/>
            <person name="Cepeda A.J."/>
            <person name="Yan W."/>
            <person name="Fan B."/>
            <person name="Jiang Y."/>
            <person name="Adhikari A."/>
            <person name="Zheng C.-J."/>
            <person name="Schuster L."/>
            <person name="Cowan T.M."/>
            <person name="Smanski M.J."/>
            <person name="Chevrette M.G."/>
            <person name="De Carvalho L.P.S."/>
            <person name="Shen B."/>
        </authorList>
    </citation>
    <scope>NUCLEOTIDE SEQUENCE [LARGE SCALE GENOMIC DNA]</scope>
    <source>
        <strain evidence="2 3">NPDC048946</strain>
    </source>
</reference>
<organism evidence="2 3">
    <name type="scientific">Streptodolium elevatio</name>
    <dbReference type="NCBI Taxonomy" id="3157996"/>
    <lineage>
        <taxon>Bacteria</taxon>
        <taxon>Bacillati</taxon>
        <taxon>Actinomycetota</taxon>
        <taxon>Actinomycetes</taxon>
        <taxon>Kitasatosporales</taxon>
        <taxon>Streptomycetaceae</taxon>
        <taxon>Streptodolium</taxon>
    </lineage>
</organism>
<feature type="domain" description="HTH cro/C1-type" evidence="1">
    <location>
        <begin position="18"/>
        <end position="72"/>
    </location>
</feature>
<dbReference type="Proteomes" id="UP001551482">
    <property type="component" value="Unassembled WGS sequence"/>
</dbReference>
<gene>
    <name evidence="2" type="ORF">AB0C36_21835</name>
</gene>
<evidence type="ECO:0000259" key="1">
    <source>
        <dbReference type="PROSITE" id="PS50943"/>
    </source>
</evidence>
<evidence type="ECO:0000313" key="2">
    <source>
        <dbReference type="EMBL" id="MEU8136141.1"/>
    </source>
</evidence>
<protein>
    <submittedName>
        <fullName evidence="2">Scr1 family TA system antitoxin-like transcriptional regulator</fullName>
    </submittedName>
</protein>
<sequence>MDNPERYLTDRERLAQLLKDLRSGAGMTGAQAAAAAGMSQAKISKWENAHLLPSPPDSATILDVYRATPDARVEVGELVDRLHADIESNRTHLRRGAAQRQTQIGRIEAAAKELRFFSILGVPGLLQTPAYMRRIFSLDLSGAELVRAIEARQRRQHVLHEADKRFMFVLTEAALRWGFVPAEARAEQVARIASYLGNDYVRIGIIPTGAEVGDVPLHSFQIFDARLVTVGLLHATITVSDPQDIAQYRRHFDTLASGALFGDDSRDLLERLRNDG</sequence>
<keyword evidence="3" id="KW-1185">Reference proteome</keyword>
<dbReference type="Gene3D" id="1.10.260.40">
    <property type="entry name" value="lambda repressor-like DNA-binding domains"/>
    <property type="match status" value="1"/>
</dbReference>
<dbReference type="EMBL" id="JBEZFP010000056">
    <property type="protein sequence ID" value="MEU8136141.1"/>
    <property type="molecule type" value="Genomic_DNA"/>
</dbReference>
<dbReference type="Pfam" id="PF19054">
    <property type="entry name" value="DUF5753"/>
    <property type="match status" value="1"/>
</dbReference>
<name>A0ABV3DK52_9ACTN</name>
<dbReference type="InterPro" id="IPR043917">
    <property type="entry name" value="DUF5753"/>
</dbReference>